<evidence type="ECO:0000313" key="5">
    <source>
        <dbReference type="EMBL" id="GAA4485274.1"/>
    </source>
</evidence>
<protein>
    <recommendedName>
        <fullName evidence="4">S1 motif domain-containing protein</fullName>
    </recommendedName>
</protein>
<evidence type="ECO:0000256" key="3">
    <source>
        <dbReference type="ARBA" id="ARBA00023274"/>
    </source>
</evidence>
<dbReference type="InterPro" id="IPR003029">
    <property type="entry name" value="S1_domain"/>
</dbReference>
<dbReference type="Gene3D" id="2.40.50.140">
    <property type="entry name" value="Nucleic acid-binding proteins"/>
    <property type="match status" value="3"/>
</dbReference>
<name>A0ABP8PF83_9ACTN</name>
<dbReference type="InterPro" id="IPR050437">
    <property type="entry name" value="Ribos_protein_bS1-like"/>
</dbReference>
<dbReference type="SMART" id="SM00316">
    <property type="entry name" value="S1"/>
    <property type="match status" value="3"/>
</dbReference>
<dbReference type="PANTHER" id="PTHR10724">
    <property type="entry name" value="30S RIBOSOMAL PROTEIN S1"/>
    <property type="match status" value="1"/>
</dbReference>
<dbReference type="InterPro" id="IPR012340">
    <property type="entry name" value="NA-bd_OB-fold"/>
</dbReference>
<evidence type="ECO:0000256" key="2">
    <source>
        <dbReference type="ARBA" id="ARBA00022980"/>
    </source>
</evidence>
<dbReference type="PANTHER" id="PTHR10724:SF7">
    <property type="entry name" value="SMALL RIBOSOMAL SUBUNIT PROTEIN BS1C"/>
    <property type="match status" value="1"/>
</dbReference>
<proteinExistence type="inferred from homology"/>
<dbReference type="RefSeq" id="WP_345457972.1">
    <property type="nucleotide sequence ID" value="NZ_BAABHF010000009.1"/>
</dbReference>
<gene>
    <name evidence="5" type="ORF">GCM10023191_009710</name>
</gene>
<keyword evidence="2" id="KW-0689">Ribosomal protein</keyword>
<evidence type="ECO:0000313" key="6">
    <source>
        <dbReference type="Proteomes" id="UP001500503"/>
    </source>
</evidence>
<dbReference type="EMBL" id="BAABHF010000009">
    <property type="protein sequence ID" value="GAA4485274.1"/>
    <property type="molecule type" value="Genomic_DNA"/>
</dbReference>
<dbReference type="PROSITE" id="PS50126">
    <property type="entry name" value="S1"/>
    <property type="match status" value="3"/>
</dbReference>
<dbReference type="SUPFAM" id="SSF50249">
    <property type="entry name" value="Nucleic acid-binding proteins"/>
    <property type="match status" value="3"/>
</dbReference>
<accession>A0ABP8PF83</accession>
<comment type="caution">
    <text evidence="5">The sequence shown here is derived from an EMBL/GenBank/DDBJ whole genome shotgun (WGS) entry which is preliminary data.</text>
</comment>
<comment type="similarity">
    <text evidence="1">Belongs to the bacterial ribosomal protein bS1 family.</text>
</comment>
<dbReference type="Proteomes" id="UP001500503">
    <property type="component" value="Unassembled WGS sequence"/>
</dbReference>
<evidence type="ECO:0000256" key="1">
    <source>
        <dbReference type="ARBA" id="ARBA00006767"/>
    </source>
</evidence>
<keyword evidence="6" id="KW-1185">Reference proteome</keyword>
<dbReference type="Pfam" id="PF00575">
    <property type="entry name" value="S1"/>
    <property type="match status" value="3"/>
</dbReference>
<evidence type="ECO:0000259" key="4">
    <source>
        <dbReference type="PROSITE" id="PS50126"/>
    </source>
</evidence>
<feature type="domain" description="S1 motif" evidence="4">
    <location>
        <begin position="200"/>
        <end position="263"/>
    </location>
</feature>
<feature type="domain" description="S1 motif" evidence="4">
    <location>
        <begin position="107"/>
        <end position="183"/>
    </location>
</feature>
<organism evidence="5 6">
    <name type="scientific">Actinoallomurus oryzae</name>
    <dbReference type="NCBI Taxonomy" id="502180"/>
    <lineage>
        <taxon>Bacteria</taxon>
        <taxon>Bacillati</taxon>
        <taxon>Actinomycetota</taxon>
        <taxon>Actinomycetes</taxon>
        <taxon>Streptosporangiales</taxon>
        <taxon>Thermomonosporaceae</taxon>
        <taxon>Actinoallomurus</taxon>
    </lineage>
</organism>
<reference evidence="6" key="1">
    <citation type="journal article" date="2019" name="Int. J. Syst. Evol. Microbiol.">
        <title>The Global Catalogue of Microorganisms (GCM) 10K type strain sequencing project: providing services to taxonomists for standard genome sequencing and annotation.</title>
        <authorList>
            <consortium name="The Broad Institute Genomics Platform"/>
            <consortium name="The Broad Institute Genome Sequencing Center for Infectious Disease"/>
            <person name="Wu L."/>
            <person name="Ma J."/>
        </authorList>
    </citation>
    <scope>NUCLEOTIDE SEQUENCE [LARGE SCALE GENOMIC DNA]</scope>
    <source>
        <strain evidence="6">JCM 17933</strain>
    </source>
</reference>
<keyword evidence="3" id="KW-0687">Ribonucleoprotein</keyword>
<sequence length="265" mass="29051">MDGAPGEQGMAEILETLRIGDVVSGTVAEVRRPYGIVVRLDGRLGPVPATVGPLYVSWRRPPYEAVRVGERITAEVIDVDRERGVGLSLAATENPELWAFLKSLRPGEMLSGVVADVQRFGVFVTLDDGPPHPVYPGVGFVTTPELSWRHFDDLSEVVEVGQRVTGSFLYFDTPNGEARLSLRACEPDPFQEFADEAHEGQVLSGTVTMLVPFGAFVGVADGVEGLVHRDELAPGETLEVGERIEVAIVDLDRDRRRLRLTRHLR</sequence>
<feature type="domain" description="S1 motif" evidence="4">
    <location>
        <begin position="20"/>
        <end position="90"/>
    </location>
</feature>